<evidence type="ECO:0000256" key="10">
    <source>
        <dbReference type="ARBA" id="ARBA00022989"/>
    </source>
</evidence>
<evidence type="ECO:0000256" key="6">
    <source>
        <dbReference type="ARBA" id="ARBA00022679"/>
    </source>
</evidence>
<keyword evidence="8 16" id="KW-0133">Cell shape</keyword>
<comment type="pathway">
    <text evidence="2 16">Cell wall biogenesis; peptidoglycan biosynthesis.</text>
</comment>
<evidence type="ECO:0000256" key="14">
    <source>
        <dbReference type="ARBA" id="ARBA00038053"/>
    </source>
</evidence>
<comment type="similarity">
    <text evidence="14 16">Belongs to the SEDS family. FtsW subfamily.</text>
</comment>
<dbReference type="PANTHER" id="PTHR30474:SF2">
    <property type="entry name" value="PEPTIDOGLYCAN GLYCOSYLTRANSFERASE FTSW-RELATED"/>
    <property type="match status" value="1"/>
</dbReference>
<dbReference type="HAMAP" id="MF_00913">
    <property type="entry name" value="PGT_FtsW_proteobact"/>
    <property type="match status" value="1"/>
</dbReference>
<keyword evidence="5 16" id="KW-0328">Glycosyltransferase</keyword>
<dbReference type="STRING" id="45076.Lwor_1821"/>
<feature type="transmembrane region" description="Helical" evidence="16">
    <location>
        <begin position="23"/>
        <end position="46"/>
    </location>
</feature>
<proteinExistence type="inferred from homology"/>
<dbReference type="GO" id="GO:0071555">
    <property type="term" value="P:cell wall organization"/>
    <property type="evidence" value="ECO:0007669"/>
    <property type="project" value="UniProtKB-KW"/>
</dbReference>
<gene>
    <name evidence="16" type="primary">ftsW</name>
    <name evidence="17" type="ORF">Lwor_1821</name>
</gene>
<reference evidence="17 18" key="1">
    <citation type="submission" date="2015-11" db="EMBL/GenBank/DDBJ databases">
        <title>Genomic analysis of 38 Legionella species identifies large and diverse effector repertoires.</title>
        <authorList>
            <person name="Burstein D."/>
            <person name="Amaro F."/>
            <person name="Zusman T."/>
            <person name="Lifshitz Z."/>
            <person name="Cohen O."/>
            <person name="Gilbert J.A."/>
            <person name="Pupko T."/>
            <person name="Shuman H.A."/>
            <person name="Segal G."/>
        </authorList>
    </citation>
    <scope>NUCLEOTIDE SEQUENCE [LARGE SCALE GENOMIC DNA]</scope>
    <source>
        <strain evidence="17 18">ATCC 49508</strain>
    </source>
</reference>
<comment type="function">
    <text evidence="16">Peptidoglycan polymerase that is essential for cell division.</text>
</comment>
<feature type="transmembrane region" description="Helical" evidence="16">
    <location>
        <begin position="285"/>
        <end position="305"/>
    </location>
</feature>
<dbReference type="GO" id="GO:0032153">
    <property type="term" value="C:cell division site"/>
    <property type="evidence" value="ECO:0007669"/>
    <property type="project" value="UniProtKB-UniRule"/>
</dbReference>
<dbReference type="AlphaFoldDB" id="A0A0W1AA38"/>
<feature type="transmembrane region" description="Helical" evidence="16">
    <location>
        <begin position="176"/>
        <end position="193"/>
    </location>
</feature>
<dbReference type="UniPathway" id="UPA00219"/>
<dbReference type="GO" id="GO:0005886">
    <property type="term" value="C:plasma membrane"/>
    <property type="evidence" value="ECO:0007669"/>
    <property type="project" value="UniProtKB-SubCell"/>
</dbReference>
<keyword evidence="6 16" id="KW-0808">Transferase</keyword>
<protein>
    <recommendedName>
        <fullName evidence="16">Probable peptidoglycan glycosyltransferase FtsW</fullName>
        <shortName evidence="16">PGT</shortName>
        <ecNumber evidence="16">2.4.99.28</ecNumber>
    </recommendedName>
    <alternativeName>
        <fullName evidence="16">Cell division protein FtsW</fullName>
    </alternativeName>
    <alternativeName>
        <fullName evidence="16">Cell wall polymerase</fullName>
    </alternativeName>
    <alternativeName>
        <fullName evidence="16">Peptidoglycan polymerase</fullName>
        <shortName evidence="16">PG polymerase</shortName>
    </alternativeName>
</protein>
<keyword evidence="9 16" id="KW-0573">Peptidoglycan synthesis</keyword>
<evidence type="ECO:0000256" key="13">
    <source>
        <dbReference type="ARBA" id="ARBA00023316"/>
    </source>
</evidence>
<keyword evidence="7 16" id="KW-0812">Transmembrane</keyword>
<sequence>MRPRHLNQRGKPVSKPISLYDKWLIGAVFGLLIIGLMMVASSSVMISTKYFHQPFHFLIRQACYLFFGLLLALIVVRTDSSFWEKISVPMLIVCLIMLVVVLVPGIGRSVNGSRRWLAFGPIGIQVSEMAKLTMIFYLAGYLVRQQEAVSSSILGFIRPMVILGIVSFLLLLEPDFGATVVISGTVMAMLFLAGVKLRYYIGLMCVVISALAVLAISSPYRVARLTAFLDPWADQYNSGYQLTQSLIAFGRGGWFGSGLGESIQKLMYLPEAHTDFLFAVLAEELGLFGILVVMLLYSILVFRGLSIAYTAHVQERLFASFTAYGLTIWLALQASINMGVNVGLLPTKGLTLPLLSYGGASMVINCVVVALLLRIDHENRWQSLGLRSQTA</sequence>
<evidence type="ECO:0000256" key="4">
    <source>
        <dbReference type="ARBA" id="ARBA00022618"/>
    </source>
</evidence>
<evidence type="ECO:0000256" key="7">
    <source>
        <dbReference type="ARBA" id="ARBA00022692"/>
    </source>
</evidence>
<keyword evidence="11 16" id="KW-0472">Membrane</keyword>
<evidence type="ECO:0000256" key="12">
    <source>
        <dbReference type="ARBA" id="ARBA00023306"/>
    </source>
</evidence>
<evidence type="ECO:0000256" key="3">
    <source>
        <dbReference type="ARBA" id="ARBA00022475"/>
    </source>
</evidence>
<evidence type="ECO:0000256" key="5">
    <source>
        <dbReference type="ARBA" id="ARBA00022676"/>
    </source>
</evidence>
<feature type="transmembrane region" description="Helical" evidence="16">
    <location>
        <begin position="88"/>
        <end position="106"/>
    </location>
</feature>
<dbReference type="GO" id="GO:0043093">
    <property type="term" value="P:FtsZ-dependent cytokinesis"/>
    <property type="evidence" value="ECO:0007669"/>
    <property type="project" value="UniProtKB-UniRule"/>
</dbReference>
<dbReference type="EMBL" id="LNZC01000022">
    <property type="protein sequence ID" value="KTD77939.1"/>
    <property type="molecule type" value="Genomic_DNA"/>
</dbReference>
<dbReference type="Pfam" id="PF01098">
    <property type="entry name" value="FTSW_RODA_SPOVE"/>
    <property type="match status" value="1"/>
</dbReference>
<feature type="transmembrane region" description="Helical" evidence="16">
    <location>
        <begin position="151"/>
        <end position="170"/>
    </location>
</feature>
<feature type="transmembrane region" description="Helical" evidence="16">
    <location>
        <begin position="200"/>
        <end position="220"/>
    </location>
</feature>
<evidence type="ECO:0000256" key="2">
    <source>
        <dbReference type="ARBA" id="ARBA00004752"/>
    </source>
</evidence>
<dbReference type="InterPro" id="IPR013437">
    <property type="entry name" value="FtsW"/>
</dbReference>
<comment type="subcellular location">
    <subcellularLocation>
        <location evidence="16">Cell inner membrane</location>
        <topology evidence="16">Multi-pass membrane protein</topology>
    </subcellularLocation>
    <subcellularLocation>
        <location evidence="1">Cell membrane</location>
        <topology evidence="1">Multi-pass membrane protein</topology>
    </subcellularLocation>
    <text evidence="16">Localizes to the division septum.</text>
</comment>
<keyword evidence="10 16" id="KW-1133">Transmembrane helix</keyword>
<dbReference type="PATRIC" id="fig|45076.6.peg.1981"/>
<keyword evidence="16" id="KW-0997">Cell inner membrane</keyword>
<keyword evidence="12 16" id="KW-0131">Cell cycle</keyword>
<keyword evidence="13 16" id="KW-0961">Cell wall biogenesis/degradation</keyword>
<dbReference type="GO" id="GO:0008955">
    <property type="term" value="F:peptidoglycan glycosyltransferase activity"/>
    <property type="evidence" value="ECO:0007669"/>
    <property type="project" value="UniProtKB-UniRule"/>
</dbReference>
<feature type="transmembrane region" description="Helical" evidence="16">
    <location>
        <begin position="354"/>
        <end position="373"/>
    </location>
</feature>
<dbReference type="GO" id="GO:0015648">
    <property type="term" value="F:lipid-linked peptidoglycan transporter activity"/>
    <property type="evidence" value="ECO:0007669"/>
    <property type="project" value="TreeGrafter"/>
</dbReference>
<evidence type="ECO:0000256" key="15">
    <source>
        <dbReference type="ARBA" id="ARBA00049902"/>
    </source>
</evidence>
<dbReference type="EC" id="2.4.99.28" evidence="16"/>
<dbReference type="GO" id="GO:0009252">
    <property type="term" value="P:peptidoglycan biosynthetic process"/>
    <property type="evidence" value="ECO:0007669"/>
    <property type="project" value="UniProtKB-UniRule"/>
</dbReference>
<dbReference type="InterPro" id="IPR001182">
    <property type="entry name" value="FtsW/RodA"/>
</dbReference>
<keyword evidence="18" id="KW-1185">Reference proteome</keyword>
<comment type="caution">
    <text evidence="17">The sequence shown here is derived from an EMBL/GenBank/DDBJ whole genome shotgun (WGS) entry which is preliminary data.</text>
</comment>
<dbReference type="NCBIfam" id="TIGR02614">
    <property type="entry name" value="ftsW"/>
    <property type="match status" value="1"/>
</dbReference>
<feature type="transmembrane region" description="Helical" evidence="16">
    <location>
        <begin position="118"/>
        <end position="139"/>
    </location>
</feature>
<name>A0A0W1AA38_9GAMM</name>
<dbReference type="RefSeq" id="WP_058493604.1">
    <property type="nucleotide sequence ID" value="NZ_CBCRUR010000015.1"/>
</dbReference>
<evidence type="ECO:0000256" key="9">
    <source>
        <dbReference type="ARBA" id="ARBA00022984"/>
    </source>
</evidence>
<evidence type="ECO:0000256" key="11">
    <source>
        <dbReference type="ARBA" id="ARBA00023136"/>
    </source>
</evidence>
<evidence type="ECO:0000313" key="17">
    <source>
        <dbReference type="EMBL" id="KTD77939.1"/>
    </source>
</evidence>
<accession>A0A0W1AA38</accession>
<evidence type="ECO:0000256" key="8">
    <source>
        <dbReference type="ARBA" id="ARBA00022960"/>
    </source>
</evidence>
<evidence type="ECO:0000256" key="1">
    <source>
        <dbReference type="ARBA" id="ARBA00004651"/>
    </source>
</evidence>
<evidence type="ECO:0000256" key="16">
    <source>
        <dbReference type="HAMAP-Rule" id="MF_00913"/>
    </source>
</evidence>
<feature type="transmembrane region" description="Helical" evidence="16">
    <location>
        <begin position="317"/>
        <end position="334"/>
    </location>
</feature>
<keyword evidence="3 16" id="KW-1003">Cell membrane</keyword>
<dbReference type="Proteomes" id="UP000054662">
    <property type="component" value="Unassembled WGS sequence"/>
</dbReference>
<organism evidence="17 18">
    <name type="scientific">Legionella worsleiensis</name>
    <dbReference type="NCBI Taxonomy" id="45076"/>
    <lineage>
        <taxon>Bacteria</taxon>
        <taxon>Pseudomonadati</taxon>
        <taxon>Pseudomonadota</taxon>
        <taxon>Gammaproteobacteria</taxon>
        <taxon>Legionellales</taxon>
        <taxon>Legionellaceae</taxon>
        <taxon>Legionella</taxon>
    </lineage>
</organism>
<comment type="catalytic activity">
    <reaction evidence="15 16">
        <text>[GlcNAc-(1-&gt;4)-Mur2Ac(oyl-L-Ala-gamma-D-Glu-L-Lys-D-Ala-D-Ala)](n)-di-trans,octa-cis-undecaprenyl diphosphate + beta-D-GlcNAc-(1-&gt;4)-Mur2Ac(oyl-L-Ala-gamma-D-Glu-L-Lys-D-Ala-D-Ala)-di-trans,octa-cis-undecaprenyl diphosphate = [GlcNAc-(1-&gt;4)-Mur2Ac(oyl-L-Ala-gamma-D-Glu-L-Lys-D-Ala-D-Ala)](n+1)-di-trans,octa-cis-undecaprenyl diphosphate + di-trans,octa-cis-undecaprenyl diphosphate + H(+)</text>
        <dbReference type="Rhea" id="RHEA:23708"/>
        <dbReference type="Rhea" id="RHEA-COMP:9602"/>
        <dbReference type="Rhea" id="RHEA-COMP:9603"/>
        <dbReference type="ChEBI" id="CHEBI:15378"/>
        <dbReference type="ChEBI" id="CHEBI:58405"/>
        <dbReference type="ChEBI" id="CHEBI:60033"/>
        <dbReference type="ChEBI" id="CHEBI:78435"/>
        <dbReference type="EC" id="2.4.99.28"/>
    </reaction>
</comment>
<evidence type="ECO:0000313" key="18">
    <source>
        <dbReference type="Proteomes" id="UP000054662"/>
    </source>
</evidence>
<feature type="transmembrane region" description="Helical" evidence="16">
    <location>
        <begin position="58"/>
        <end position="76"/>
    </location>
</feature>
<dbReference type="PANTHER" id="PTHR30474">
    <property type="entry name" value="CELL CYCLE PROTEIN"/>
    <property type="match status" value="1"/>
</dbReference>
<keyword evidence="4 16" id="KW-0132">Cell division</keyword>
<dbReference type="GO" id="GO:0008360">
    <property type="term" value="P:regulation of cell shape"/>
    <property type="evidence" value="ECO:0007669"/>
    <property type="project" value="UniProtKB-KW"/>
</dbReference>